<evidence type="ECO:0000256" key="1">
    <source>
        <dbReference type="ARBA" id="ARBA00007768"/>
    </source>
</evidence>
<comment type="caution">
    <text evidence="3">The sequence shown here is derived from an EMBL/GenBank/DDBJ whole genome shotgun (WGS) entry which is preliminary data.</text>
</comment>
<dbReference type="InterPro" id="IPR005627">
    <property type="entry name" value="CutC-like"/>
</dbReference>
<protein>
    <recommendedName>
        <fullName evidence="2">Copper homeostasis protein cutC homolog</fullName>
    </recommendedName>
</protein>
<evidence type="ECO:0000313" key="4">
    <source>
        <dbReference type="Proteomes" id="UP001177023"/>
    </source>
</evidence>
<accession>A0AA36D436</accession>
<dbReference type="Gene3D" id="3.20.20.380">
    <property type="entry name" value="Copper homeostasis (CutC) domain"/>
    <property type="match status" value="1"/>
</dbReference>
<keyword evidence="4" id="KW-1185">Reference proteome</keyword>
<dbReference type="EMBL" id="CATQJA010002662">
    <property type="protein sequence ID" value="CAJ0580732.1"/>
    <property type="molecule type" value="Genomic_DNA"/>
</dbReference>
<reference evidence="3" key="1">
    <citation type="submission" date="2023-06" db="EMBL/GenBank/DDBJ databases">
        <authorList>
            <person name="Delattre M."/>
        </authorList>
    </citation>
    <scope>NUCLEOTIDE SEQUENCE</scope>
    <source>
        <strain evidence="3">AF72</strain>
    </source>
</reference>
<evidence type="ECO:0000313" key="3">
    <source>
        <dbReference type="EMBL" id="CAJ0580732.1"/>
    </source>
</evidence>
<dbReference type="AlphaFoldDB" id="A0AA36D436"/>
<name>A0AA36D436_9BILA</name>
<feature type="non-terminal residue" evidence="3">
    <location>
        <position position="248"/>
    </location>
</feature>
<dbReference type="PANTHER" id="PTHR12598">
    <property type="entry name" value="COPPER HOMEOSTASIS PROTEIN CUTC"/>
    <property type="match status" value="1"/>
</dbReference>
<dbReference type="Pfam" id="PF03932">
    <property type="entry name" value="CutC"/>
    <property type="match status" value="1"/>
</dbReference>
<dbReference type="PANTHER" id="PTHR12598:SF0">
    <property type="entry name" value="COPPER HOMEOSTASIS PROTEIN CUTC HOMOLOG"/>
    <property type="match status" value="1"/>
</dbReference>
<comment type="similarity">
    <text evidence="1">Belongs to the CutC family.</text>
</comment>
<dbReference type="InterPro" id="IPR036822">
    <property type="entry name" value="CutC-like_dom_sf"/>
</dbReference>
<proteinExistence type="inferred from homology"/>
<organism evidence="3 4">
    <name type="scientific">Mesorhabditis spiculigera</name>
    <dbReference type="NCBI Taxonomy" id="96644"/>
    <lineage>
        <taxon>Eukaryota</taxon>
        <taxon>Metazoa</taxon>
        <taxon>Ecdysozoa</taxon>
        <taxon>Nematoda</taxon>
        <taxon>Chromadorea</taxon>
        <taxon>Rhabditida</taxon>
        <taxon>Rhabditina</taxon>
        <taxon>Rhabditomorpha</taxon>
        <taxon>Rhabditoidea</taxon>
        <taxon>Rhabditidae</taxon>
        <taxon>Mesorhabditinae</taxon>
        <taxon>Mesorhabditis</taxon>
    </lineage>
</organism>
<dbReference type="SUPFAM" id="SSF110395">
    <property type="entry name" value="CutC-like"/>
    <property type="match status" value="1"/>
</dbReference>
<dbReference type="Proteomes" id="UP001177023">
    <property type="component" value="Unassembled WGS sequence"/>
</dbReference>
<evidence type="ECO:0000256" key="2">
    <source>
        <dbReference type="ARBA" id="ARBA00019014"/>
    </source>
</evidence>
<dbReference type="HAMAP" id="MF_00795">
    <property type="entry name" value="CutC"/>
    <property type="match status" value="1"/>
</dbReference>
<gene>
    <name evidence="3" type="ORF">MSPICULIGERA_LOCUS18920</name>
</gene>
<sequence>MVKSWKLEICIDSFASAKAAIEGGAKQLEVCSALALGGLTPSVGLIAQIRHAYPNACLMAMIRCRGGDFVYDEMEMDTMENDIEQLKPYASGFVFGFLDESNFLDASQCSRMIKTADGMPCTLHRAFDLTADWKETLNSAVRLGFTTILTSGQAPVALQGIKKLKQIVNEASERIEILIGSGVSPATLCELISATGARSFHASASIAWPSRAKASSISMGVSDSQEMKRTDSGTVRRMLEIMKSNMEK</sequence>
<dbReference type="GO" id="GO:0005507">
    <property type="term" value="F:copper ion binding"/>
    <property type="evidence" value="ECO:0007669"/>
    <property type="project" value="TreeGrafter"/>
</dbReference>